<reference evidence="11" key="2">
    <citation type="submission" date="2017-05" db="UniProtKB">
        <authorList>
            <consortium name="EnsemblMetazoa"/>
        </authorList>
    </citation>
    <scope>IDENTIFICATION</scope>
</reference>
<evidence type="ECO:0000256" key="6">
    <source>
        <dbReference type="ARBA" id="ARBA00022853"/>
    </source>
</evidence>
<dbReference type="GO" id="GO:0006335">
    <property type="term" value="P:DNA replication-dependent chromatin assembly"/>
    <property type="evidence" value="ECO:0007669"/>
    <property type="project" value="InterPro"/>
</dbReference>
<dbReference type="InParanoid" id="A0A1X7UZG2"/>
<dbReference type="eggNOG" id="KOG1009">
    <property type="taxonomic scope" value="Eukaryota"/>
</dbReference>
<comment type="subcellular location">
    <subcellularLocation>
        <location evidence="1">Nucleus</location>
    </subcellularLocation>
</comment>
<feature type="repeat" description="WD" evidence="9">
    <location>
        <begin position="61"/>
        <end position="96"/>
    </location>
</feature>
<evidence type="ECO:0000256" key="3">
    <source>
        <dbReference type="ARBA" id="ARBA00022574"/>
    </source>
</evidence>
<dbReference type="Proteomes" id="UP000007879">
    <property type="component" value="Unassembled WGS sequence"/>
</dbReference>
<dbReference type="STRING" id="400682.A0A1X7UZG2"/>
<protein>
    <recommendedName>
        <fullName evidence="10">CAF1B/HIR1 beta-propeller domain-containing protein</fullName>
    </recommendedName>
</protein>
<keyword evidence="6" id="KW-0156">Chromatin regulator</keyword>
<dbReference type="EnsemblMetazoa" id="Aqu2.1.33370_001">
    <property type="protein sequence ID" value="Aqu2.1.33370_001"/>
    <property type="gene ID" value="Aqu2.1.33370"/>
</dbReference>
<dbReference type="InterPro" id="IPR045145">
    <property type="entry name" value="PTHR15271"/>
</dbReference>
<evidence type="ECO:0000256" key="4">
    <source>
        <dbReference type="ARBA" id="ARBA00022737"/>
    </source>
</evidence>
<evidence type="ECO:0000256" key="2">
    <source>
        <dbReference type="ARBA" id="ARBA00007306"/>
    </source>
</evidence>
<dbReference type="InterPro" id="IPR015943">
    <property type="entry name" value="WD40/YVTN_repeat-like_dom_sf"/>
</dbReference>
<dbReference type="GO" id="GO:0006334">
    <property type="term" value="P:nucleosome assembly"/>
    <property type="evidence" value="ECO:0007669"/>
    <property type="project" value="TreeGrafter"/>
</dbReference>
<dbReference type="PROSITE" id="PS50294">
    <property type="entry name" value="WD_REPEATS_REGION"/>
    <property type="match status" value="2"/>
</dbReference>
<name>A0A1X7UZG2_AMPQE</name>
<dbReference type="AlphaFoldDB" id="A0A1X7UZG2"/>
<evidence type="ECO:0000256" key="7">
    <source>
        <dbReference type="ARBA" id="ARBA00023204"/>
    </source>
</evidence>
<keyword evidence="7" id="KW-0234">DNA repair</keyword>
<dbReference type="KEGG" id="aqu:100631485"/>
<dbReference type="PROSITE" id="PS50082">
    <property type="entry name" value="WD_REPEATS_2"/>
    <property type="match status" value="3"/>
</dbReference>
<dbReference type="GO" id="GO:0033186">
    <property type="term" value="C:CAF-1 complex"/>
    <property type="evidence" value="ECO:0007669"/>
    <property type="project" value="TreeGrafter"/>
</dbReference>
<keyword evidence="4" id="KW-0677">Repeat</keyword>
<dbReference type="OMA" id="CTTPEIS"/>
<dbReference type="Pfam" id="PF24105">
    <property type="entry name" value="Beta-prop_CAF1B_HIR1"/>
    <property type="match status" value="1"/>
</dbReference>
<dbReference type="InterPro" id="IPR001632">
    <property type="entry name" value="WD40_G-protein_beta-like"/>
</dbReference>
<dbReference type="InterPro" id="IPR036322">
    <property type="entry name" value="WD40_repeat_dom_sf"/>
</dbReference>
<dbReference type="SMART" id="SM00320">
    <property type="entry name" value="WD40"/>
    <property type="match status" value="5"/>
</dbReference>
<dbReference type="PRINTS" id="PR00320">
    <property type="entry name" value="GPROTEINBRPT"/>
</dbReference>
<dbReference type="PANTHER" id="PTHR15271">
    <property type="entry name" value="CHROMATIN ASSEMBLY FACTOR 1 SUBUNIT B"/>
    <property type="match status" value="1"/>
</dbReference>
<evidence type="ECO:0000256" key="5">
    <source>
        <dbReference type="ARBA" id="ARBA00022763"/>
    </source>
</evidence>
<evidence type="ECO:0000313" key="12">
    <source>
        <dbReference type="Proteomes" id="UP000007879"/>
    </source>
</evidence>
<dbReference type="InterPro" id="IPR055410">
    <property type="entry name" value="Beta-prop_CAF1B_HIR1"/>
</dbReference>
<dbReference type="PROSITE" id="PS00678">
    <property type="entry name" value="WD_REPEATS_1"/>
    <property type="match status" value="1"/>
</dbReference>
<dbReference type="FunCoup" id="A0A1X7UZG2">
    <property type="interactions" value="596"/>
</dbReference>
<feature type="domain" description="CAF1B/HIR1 beta-propeller" evidence="10">
    <location>
        <begin position="1"/>
        <end position="380"/>
    </location>
</feature>
<keyword evidence="3 9" id="KW-0853">WD repeat</keyword>
<accession>A0A1X7UZG2</accession>
<evidence type="ECO:0000256" key="9">
    <source>
        <dbReference type="PROSITE-ProRule" id="PRU00221"/>
    </source>
</evidence>
<proteinExistence type="inferred from homology"/>
<feature type="repeat" description="WD" evidence="9">
    <location>
        <begin position="30"/>
        <end position="52"/>
    </location>
</feature>
<dbReference type="PRINTS" id="PR00319">
    <property type="entry name" value="GPROTEINB"/>
</dbReference>
<dbReference type="Gene3D" id="2.130.10.10">
    <property type="entry name" value="YVTN repeat-like/Quinoprotein amine dehydrogenase"/>
    <property type="match status" value="2"/>
</dbReference>
<gene>
    <name evidence="11" type="primary">100631485</name>
</gene>
<dbReference type="InterPro" id="IPR019775">
    <property type="entry name" value="WD40_repeat_CS"/>
</dbReference>
<organism evidence="11">
    <name type="scientific">Amphimedon queenslandica</name>
    <name type="common">Sponge</name>
    <dbReference type="NCBI Taxonomy" id="400682"/>
    <lineage>
        <taxon>Eukaryota</taxon>
        <taxon>Metazoa</taxon>
        <taxon>Porifera</taxon>
        <taxon>Demospongiae</taxon>
        <taxon>Heteroscleromorpha</taxon>
        <taxon>Haplosclerida</taxon>
        <taxon>Niphatidae</taxon>
        <taxon>Amphimedon</taxon>
    </lineage>
</organism>
<keyword evidence="12" id="KW-1185">Reference proteome</keyword>
<evidence type="ECO:0000256" key="1">
    <source>
        <dbReference type="ARBA" id="ARBA00004123"/>
    </source>
</evidence>
<dbReference type="OrthoDB" id="71227at2759"/>
<sequence length="451" mass="50436">MFLRTPEIVWHGKEPIFSLDFQQCGETWRLASAGADHTIKIWKVERGEGEGNFDLQFLSSLDRHTKSVNVVRFSPNGSYLASGSDDCMIIIWQLNSKGEGGAVAEGTFNPDETNKENWTVHKMLRGHIEDVYDLSWSLDSSYLISGSVDNTAIIWNVTNGEKLSILKESHHYIQGVAWDPSNSYLATLGTDRSLRLYNKLSNDKYKCVFNISKMSEDPSQVIKCCKMFHDESMSSFFRRLSFSPDGNLLVAPGGRVEVNDKAINVSWVFTRSSLPKPALYLPCSDKPSVMVKFCPILFELREQSQTAPSLIDLPYRMIFAILTLQQVIIYDTQQSIPIGYVSDIHYASLTDATWSADGSILIVSSSDGFCSILSFSPGELGTPLSSDKYPSILTNPGQLTTPTHHTPTNEARKPIRRITPIRIDTLTSQTSQTTTPTNNKKARRVELITLN</sequence>
<evidence type="ECO:0000313" key="11">
    <source>
        <dbReference type="EnsemblMetazoa" id="Aqu2.1.33370_001"/>
    </source>
</evidence>
<comment type="similarity">
    <text evidence="2">Belongs to the WD repeat HIR1 family.</text>
</comment>
<feature type="repeat" description="WD" evidence="9">
    <location>
        <begin position="124"/>
        <end position="165"/>
    </location>
</feature>
<keyword evidence="5" id="KW-0227">DNA damage</keyword>
<dbReference type="InterPro" id="IPR001680">
    <property type="entry name" value="WD40_rpt"/>
</dbReference>
<dbReference type="PANTHER" id="PTHR15271:SF4">
    <property type="entry name" value="CHROMATIN ASSEMBLY FACTOR 1 SUBUNIT B"/>
    <property type="match status" value="1"/>
</dbReference>
<dbReference type="SUPFAM" id="SSF50978">
    <property type="entry name" value="WD40 repeat-like"/>
    <property type="match status" value="1"/>
</dbReference>
<dbReference type="GO" id="GO:0005634">
    <property type="term" value="C:nucleus"/>
    <property type="evidence" value="ECO:0007669"/>
    <property type="project" value="UniProtKB-SubCell"/>
</dbReference>
<dbReference type="InterPro" id="IPR020472">
    <property type="entry name" value="WD40_PAC1"/>
</dbReference>
<reference evidence="12" key="1">
    <citation type="journal article" date="2010" name="Nature">
        <title>The Amphimedon queenslandica genome and the evolution of animal complexity.</title>
        <authorList>
            <person name="Srivastava M."/>
            <person name="Simakov O."/>
            <person name="Chapman J."/>
            <person name="Fahey B."/>
            <person name="Gauthier M.E."/>
            <person name="Mitros T."/>
            <person name="Richards G.S."/>
            <person name="Conaco C."/>
            <person name="Dacre M."/>
            <person name="Hellsten U."/>
            <person name="Larroux C."/>
            <person name="Putnam N.H."/>
            <person name="Stanke M."/>
            <person name="Adamska M."/>
            <person name="Darling A."/>
            <person name="Degnan S.M."/>
            <person name="Oakley T.H."/>
            <person name="Plachetzki D.C."/>
            <person name="Zhai Y."/>
            <person name="Adamski M."/>
            <person name="Calcino A."/>
            <person name="Cummins S.F."/>
            <person name="Goodstein D.M."/>
            <person name="Harris C."/>
            <person name="Jackson D.J."/>
            <person name="Leys S.P."/>
            <person name="Shu S."/>
            <person name="Woodcroft B.J."/>
            <person name="Vervoort M."/>
            <person name="Kosik K.S."/>
            <person name="Manning G."/>
            <person name="Degnan B.M."/>
            <person name="Rokhsar D.S."/>
        </authorList>
    </citation>
    <scope>NUCLEOTIDE SEQUENCE [LARGE SCALE GENOMIC DNA]</scope>
</reference>
<dbReference type="EnsemblMetazoa" id="XM_003386179.3">
    <property type="protein sequence ID" value="XP_003386227.1"/>
    <property type="gene ID" value="LOC100631485"/>
</dbReference>
<dbReference type="GO" id="GO:0006281">
    <property type="term" value="P:DNA repair"/>
    <property type="evidence" value="ECO:0007669"/>
    <property type="project" value="UniProtKB-KW"/>
</dbReference>
<evidence type="ECO:0000259" key="10">
    <source>
        <dbReference type="Pfam" id="PF24105"/>
    </source>
</evidence>
<evidence type="ECO:0000256" key="8">
    <source>
        <dbReference type="ARBA" id="ARBA00023242"/>
    </source>
</evidence>
<keyword evidence="8" id="KW-0539">Nucleus</keyword>